<evidence type="ECO:0000313" key="1">
    <source>
        <dbReference type="EMBL" id="TDD02156.1"/>
    </source>
</evidence>
<gene>
    <name evidence="1" type="ORF">E1294_51330</name>
</gene>
<comment type="caution">
    <text evidence="1">The sequence shown here is derived from an EMBL/GenBank/DDBJ whole genome shotgun (WGS) entry which is preliminary data.</text>
</comment>
<keyword evidence="2" id="KW-1185">Reference proteome</keyword>
<dbReference type="AlphaFoldDB" id="A0A4V2YA31"/>
<accession>A0A4V2YA31</accession>
<dbReference type="OrthoDB" id="5521887at2"/>
<evidence type="ECO:0000313" key="2">
    <source>
        <dbReference type="Proteomes" id="UP000294543"/>
    </source>
</evidence>
<dbReference type="RefSeq" id="WP_132520450.1">
    <property type="nucleotide sequence ID" value="NZ_SMKP01000353.1"/>
</dbReference>
<dbReference type="Proteomes" id="UP000294543">
    <property type="component" value="Unassembled WGS sequence"/>
</dbReference>
<reference evidence="1 2" key="1">
    <citation type="submission" date="2019-03" db="EMBL/GenBank/DDBJ databases">
        <title>Draft genome sequences of novel Actinobacteria.</title>
        <authorList>
            <person name="Sahin N."/>
            <person name="Ay H."/>
            <person name="Saygin H."/>
        </authorList>
    </citation>
    <scope>NUCLEOTIDE SEQUENCE [LARGE SCALE GENOMIC DNA]</scope>
    <source>
        <strain evidence="1 2">KC712</strain>
    </source>
</reference>
<sequence length="254" mass="27835">MRDRLESEQHRLAELQMGDRAIRASFEVSYRDLARDGDGAEAARLSRLLGVFGCIDVGPETAAALADLPAGRAGELLESLVEGQLVETPGPGRYRMHALLRLYARECAETFDTEQATSAGVHRVLHCYLRTGRAATLLLNPAASWRTELGPRHEGDQGPALRDSREANAWVDEEAANLAAVVHQAASRDDNLTIALAAALTYPLYVRGHWRQELVLCEIAVETAERTGDPVYKAFAYTNLGTVRPQLDWLVSCA</sequence>
<name>A0A4V2YA31_9ACTN</name>
<proteinExistence type="predicted"/>
<protein>
    <submittedName>
        <fullName evidence="1">Uncharacterized protein</fullName>
    </submittedName>
</protein>
<dbReference type="EMBL" id="SMKP01000353">
    <property type="protein sequence ID" value="TDD02156.1"/>
    <property type="molecule type" value="Genomic_DNA"/>
</dbReference>
<organism evidence="1 2">
    <name type="scientific">Nonomuraea diastatica</name>
    <dbReference type="NCBI Taxonomy" id="1848329"/>
    <lineage>
        <taxon>Bacteria</taxon>
        <taxon>Bacillati</taxon>
        <taxon>Actinomycetota</taxon>
        <taxon>Actinomycetes</taxon>
        <taxon>Streptosporangiales</taxon>
        <taxon>Streptosporangiaceae</taxon>
        <taxon>Nonomuraea</taxon>
    </lineage>
</organism>